<accession>A0AAW5KSP9</accession>
<dbReference type="Pfam" id="PF07508">
    <property type="entry name" value="Recombinase"/>
    <property type="match status" value="1"/>
</dbReference>
<dbReference type="EMBL" id="JANGCN010000031">
    <property type="protein sequence ID" value="MCQ5153943.1"/>
    <property type="molecule type" value="Genomic_DNA"/>
</dbReference>
<dbReference type="Gene3D" id="3.40.50.1390">
    <property type="entry name" value="Resolvase, N-terminal catalytic domain"/>
    <property type="match status" value="1"/>
</dbReference>
<dbReference type="SUPFAM" id="SSF53041">
    <property type="entry name" value="Resolvase-like"/>
    <property type="match status" value="1"/>
</dbReference>
<evidence type="ECO:0000313" key="6">
    <source>
        <dbReference type="Proteomes" id="UP001206236"/>
    </source>
</evidence>
<organism evidence="4 6">
    <name type="scientific">Ruminococcus bicirculans</name>
    <name type="common">ex Wegman et al. 2014</name>
    <dbReference type="NCBI Taxonomy" id="1160721"/>
    <lineage>
        <taxon>Bacteria</taxon>
        <taxon>Bacillati</taxon>
        <taxon>Bacillota</taxon>
        <taxon>Clostridia</taxon>
        <taxon>Eubacteriales</taxon>
        <taxon>Oscillospiraceae</taxon>
        <taxon>Ruminococcus</taxon>
    </lineage>
</organism>
<reference evidence="4" key="2">
    <citation type="submission" date="2022-06" db="EMBL/GenBank/DDBJ databases">
        <title>Isolation of gut microbiota from human fecal samples.</title>
        <authorList>
            <person name="Pamer E.G."/>
            <person name="Barat B."/>
            <person name="Waligurski E."/>
            <person name="Medina S."/>
            <person name="Paddock L."/>
            <person name="Mostad J."/>
        </authorList>
    </citation>
    <scope>NUCLEOTIDE SEQUENCE</scope>
    <source>
        <strain evidence="4">DFI.5.57</strain>
    </source>
</reference>
<dbReference type="RefSeq" id="WP_022126889.1">
    <property type="nucleotide sequence ID" value="NZ_CAKVXH010000030.1"/>
</dbReference>
<dbReference type="KEGG" id="rus:RBI_II00563"/>
<dbReference type="InterPro" id="IPR025827">
    <property type="entry name" value="Zn_ribbon_recom_dom"/>
</dbReference>
<dbReference type="InterPro" id="IPR011109">
    <property type="entry name" value="DNA_bind_recombinase_dom"/>
</dbReference>
<keyword evidence="5" id="KW-1185">Reference proteome</keyword>
<evidence type="ECO:0000313" key="5">
    <source>
        <dbReference type="Proteomes" id="UP000027600"/>
    </source>
</evidence>
<dbReference type="CDD" id="cd00338">
    <property type="entry name" value="Ser_Recombinase"/>
    <property type="match status" value="1"/>
</dbReference>
<dbReference type="SMART" id="SM00857">
    <property type="entry name" value="Resolvase"/>
    <property type="match status" value="1"/>
</dbReference>
<dbReference type="InterPro" id="IPR006119">
    <property type="entry name" value="Resolv_N"/>
</dbReference>
<reference evidence="3 5" key="1">
    <citation type="journal article" date="2014" name="Int. J. Syst. Evol. Microbiol.">
        <title>Complete genome of a new Firmicutes species belonging to the dominant human colonic microbiota ('Ruminococcus bicirculans') reveals two chromosomes and a selective capacity to utilize plant glucans.</title>
        <authorList>
            <consortium name="NISC Comparative Sequencing Program"/>
            <person name="Wegmann U."/>
            <person name="Louis P."/>
            <person name="Goesmann A."/>
            <person name="Henrissat B."/>
            <person name="Duncan S.H."/>
            <person name="Flint H.J."/>
        </authorList>
    </citation>
    <scope>NUCLEOTIDE SEQUENCE [LARGE SCALE GENOMIC DNA]</scope>
    <source>
        <strain evidence="3 5">80/3</strain>
    </source>
</reference>
<dbReference type="PROSITE" id="PS51737">
    <property type="entry name" value="RECOMBINASE_DNA_BIND"/>
    <property type="match status" value="1"/>
</dbReference>
<evidence type="ECO:0000259" key="1">
    <source>
        <dbReference type="PROSITE" id="PS51736"/>
    </source>
</evidence>
<feature type="domain" description="Recombinase" evidence="2">
    <location>
        <begin position="176"/>
        <end position="301"/>
    </location>
</feature>
<dbReference type="Gene3D" id="3.90.1750.20">
    <property type="entry name" value="Putative Large Serine Recombinase, Chain B, Domain 2"/>
    <property type="match status" value="1"/>
</dbReference>
<feature type="domain" description="Resolvase/invertase-type recombinase catalytic" evidence="1">
    <location>
        <begin position="20"/>
        <end position="168"/>
    </location>
</feature>
<evidence type="ECO:0000313" key="3">
    <source>
        <dbReference type="EMBL" id="CCO06317.1"/>
    </source>
</evidence>
<dbReference type="AlphaFoldDB" id="A0AAW5KSP9"/>
<evidence type="ECO:0000313" key="4">
    <source>
        <dbReference type="EMBL" id="MCQ5153943.1"/>
    </source>
</evidence>
<dbReference type="Proteomes" id="UP000027600">
    <property type="component" value="Chromosome II"/>
</dbReference>
<evidence type="ECO:0000259" key="2">
    <source>
        <dbReference type="PROSITE" id="PS51737"/>
    </source>
</evidence>
<dbReference type="GO" id="GO:0000150">
    <property type="term" value="F:DNA strand exchange activity"/>
    <property type="evidence" value="ECO:0007669"/>
    <property type="project" value="InterPro"/>
</dbReference>
<dbReference type="InterPro" id="IPR050639">
    <property type="entry name" value="SSR_resolvase"/>
</dbReference>
<protein>
    <submittedName>
        <fullName evidence="4">Recombinase family protein</fullName>
    </submittedName>
</protein>
<dbReference type="PROSITE" id="PS51736">
    <property type="entry name" value="RECOMBINASES_3"/>
    <property type="match status" value="1"/>
</dbReference>
<proteinExistence type="predicted"/>
<name>A0AAW5KSP9_9FIRM</name>
<dbReference type="Proteomes" id="UP001206236">
    <property type="component" value="Unassembled WGS sequence"/>
</dbReference>
<dbReference type="PANTHER" id="PTHR30461">
    <property type="entry name" value="DNA-INVERTASE FROM LAMBDOID PROPHAGE"/>
    <property type="match status" value="1"/>
</dbReference>
<dbReference type="InterPro" id="IPR038109">
    <property type="entry name" value="DNA_bind_recomb_sf"/>
</dbReference>
<dbReference type="Pfam" id="PF00239">
    <property type="entry name" value="Resolvase"/>
    <property type="match status" value="1"/>
</dbReference>
<sequence>MPTVTVIQPTITEEQNTKIRCAAYCRVSSDSEDQLNSFMAQTRYYSQFFENSETEELIDLYADEGITGTREDKRDEFQRMIKDCRKGRIDRIYTKSISRFARNTKDCLKNVRELKSLGITVFFEKENIDTANMTDEMMITIMGGLAQEESTSISQNMRWSIKKRMENGTMKMCNSVFGYELVNGELILNQDEARIVRKIFDWYLNGYGSEKIAQMLNEMGIGKRGRSCHWTGPTVRVMLKNEKYIGDQLFQKRFTTTVLPRKNLPNRGELPQYYYTGCHEAVISKDVFDRVQELIRLRGENKRNESRGNILSKKIKCGECGTTFRMKNCRGKIYWVCRLHTDEIEKCSVKPINQDNIHSAFIRLCNKLWYNYKQILVPFQTALHDLKLRKLSSKTQVMDIHKQTAKLREQTHVLARLKTKGFLDEVKYIEQTTELTAKINKLQAELKKLTRSDDEDETIDQIEMLIDFFEKQSNPITEFDESTFEGIVEKIVVINQHELEFHLIGGLKFNEKIK</sequence>
<dbReference type="GO" id="GO:0003677">
    <property type="term" value="F:DNA binding"/>
    <property type="evidence" value="ECO:0007669"/>
    <property type="project" value="InterPro"/>
</dbReference>
<dbReference type="InterPro" id="IPR036162">
    <property type="entry name" value="Resolvase-like_N_sf"/>
</dbReference>
<dbReference type="Pfam" id="PF13408">
    <property type="entry name" value="Zn_ribbon_recom"/>
    <property type="match status" value="1"/>
</dbReference>
<gene>
    <name evidence="4" type="ORF">NE632_11590</name>
    <name evidence="3" type="ORF">RBI_II00563</name>
</gene>
<dbReference type="PANTHER" id="PTHR30461:SF23">
    <property type="entry name" value="DNA RECOMBINASE-RELATED"/>
    <property type="match status" value="1"/>
</dbReference>
<dbReference type="EMBL" id="HF545617">
    <property type="protein sequence ID" value="CCO06317.1"/>
    <property type="molecule type" value="Genomic_DNA"/>
</dbReference>